<dbReference type="EMBL" id="CABPRJ010002434">
    <property type="protein sequence ID" value="VVC46106.1"/>
    <property type="molecule type" value="Genomic_DNA"/>
</dbReference>
<evidence type="ECO:0000313" key="1">
    <source>
        <dbReference type="EMBL" id="VVC46106.1"/>
    </source>
</evidence>
<dbReference type="Proteomes" id="UP000325440">
    <property type="component" value="Unassembled WGS sequence"/>
</dbReference>
<protein>
    <submittedName>
        <fullName evidence="1">Uncharacterized protein</fullName>
    </submittedName>
</protein>
<dbReference type="AlphaFoldDB" id="A0A5E4NRI9"/>
<sequence length="52" mass="6052">MKTSQGKKKNNAVTFNVQAYHLAFYQNTSQFGLKIKTEISDKIYNLLQTIRK</sequence>
<gene>
    <name evidence="1" type="ORF">CINCED_3A024510</name>
</gene>
<accession>A0A5E4NRI9</accession>
<evidence type="ECO:0000313" key="2">
    <source>
        <dbReference type="Proteomes" id="UP000325440"/>
    </source>
</evidence>
<proteinExistence type="predicted"/>
<organism evidence="1 2">
    <name type="scientific">Cinara cedri</name>
    <dbReference type="NCBI Taxonomy" id="506608"/>
    <lineage>
        <taxon>Eukaryota</taxon>
        <taxon>Metazoa</taxon>
        <taxon>Ecdysozoa</taxon>
        <taxon>Arthropoda</taxon>
        <taxon>Hexapoda</taxon>
        <taxon>Insecta</taxon>
        <taxon>Pterygota</taxon>
        <taxon>Neoptera</taxon>
        <taxon>Paraneoptera</taxon>
        <taxon>Hemiptera</taxon>
        <taxon>Sternorrhyncha</taxon>
        <taxon>Aphidomorpha</taxon>
        <taxon>Aphidoidea</taxon>
        <taxon>Aphididae</taxon>
        <taxon>Lachninae</taxon>
        <taxon>Cinara</taxon>
    </lineage>
</organism>
<name>A0A5E4NRI9_9HEMI</name>
<keyword evidence="2" id="KW-1185">Reference proteome</keyword>
<reference evidence="1 2" key="1">
    <citation type="submission" date="2019-08" db="EMBL/GenBank/DDBJ databases">
        <authorList>
            <person name="Alioto T."/>
            <person name="Alioto T."/>
            <person name="Gomez Garrido J."/>
        </authorList>
    </citation>
    <scope>NUCLEOTIDE SEQUENCE [LARGE SCALE GENOMIC DNA]</scope>
</reference>